<evidence type="ECO:0000256" key="1">
    <source>
        <dbReference type="ARBA" id="ARBA00005689"/>
    </source>
</evidence>
<keyword evidence="3" id="KW-0560">Oxidoreductase</keyword>
<evidence type="ECO:0000256" key="3">
    <source>
        <dbReference type="ARBA" id="ARBA00023002"/>
    </source>
</evidence>
<keyword evidence="8" id="KW-1185">Reference proteome</keyword>
<dbReference type="InterPro" id="IPR007886">
    <property type="entry name" value="AlaDH/PNT_N"/>
</dbReference>
<accession>A0A2D0NG02</accession>
<name>A0A2D0NG02_FLAN2</name>
<evidence type="ECO:0000256" key="4">
    <source>
        <dbReference type="ARBA" id="ARBA00023027"/>
    </source>
</evidence>
<dbReference type="InterPro" id="IPR036291">
    <property type="entry name" value="NAD(P)-bd_dom_sf"/>
</dbReference>
<keyword evidence="4" id="KW-0520">NAD</keyword>
<dbReference type="SUPFAM" id="SSF51735">
    <property type="entry name" value="NAD(P)-binding Rossmann-fold domains"/>
    <property type="match status" value="1"/>
</dbReference>
<dbReference type="InterPro" id="IPR007698">
    <property type="entry name" value="AlaDH/PNT_NAD(H)-bd"/>
</dbReference>
<dbReference type="RefSeq" id="WP_099149361.1">
    <property type="nucleotide sequence ID" value="NZ_PDUD01000010.1"/>
</dbReference>
<dbReference type="CDD" id="cd05305">
    <property type="entry name" value="L-AlaDH"/>
    <property type="match status" value="1"/>
</dbReference>
<dbReference type="OrthoDB" id="9804592at2"/>
<evidence type="ECO:0000259" key="5">
    <source>
        <dbReference type="SMART" id="SM01002"/>
    </source>
</evidence>
<dbReference type="Pfam" id="PF05222">
    <property type="entry name" value="AlaDh_PNT_N"/>
    <property type="match status" value="1"/>
</dbReference>
<evidence type="ECO:0000256" key="2">
    <source>
        <dbReference type="ARBA" id="ARBA00012897"/>
    </source>
</evidence>
<evidence type="ECO:0000313" key="7">
    <source>
        <dbReference type="EMBL" id="PHN07432.1"/>
    </source>
</evidence>
<comment type="caution">
    <text evidence="7">The sequence shown here is derived from an EMBL/GenBank/DDBJ whole genome shotgun (WGS) entry which is preliminary data.</text>
</comment>
<dbReference type="GO" id="GO:0042853">
    <property type="term" value="P:L-alanine catabolic process"/>
    <property type="evidence" value="ECO:0007669"/>
    <property type="project" value="InterPro"/>
</dbReference>
<dbReference type="AlphaFoldDB" id="A0A2D0NG02"/>
<dbReference type="SMART" id="SM01003">
    <property type="entry name" value="AlaDh_PNT_N"/>
    <property type="match status" value="1"/>
</dbReference>
<comment type="similarity">
    <text evidence="1">Belongs to the AlaDH/PNT family.</text>
</comment>
<dbReference type="SMART" id="SM01002">
    <property type="entry name" value="AlaDh_PNT_C"/>
    <property type="match status" value="1"/>
</dbReference>
<dbReference type="GO" id="GO:0005886">
    <property type="term" value="C:plasma membrane"/>
    <property type="evidence" value="ECO:0007669"/>
    <property type="project" value="TreeGrafter"/>
</dbReference>
<protein>
    <recommendedName>
        <fullName evidence="2">alanine dehydrogenase</fullName>
        <ecNumber evidence="2">1.4.1.1</ecNumber>
    </recommendedName>
</protein>
<reference evidence="7 8" key="1">
    <citation type="submission" date="2017-10" db="EMBL/GenBank/DDBJ databases">
        <title>The draft genome sequence of Lewinella nigricans NBRC 102662.</title>
        <authorList>
            <person name="Wang K."/>
        </authorList>
    </citation>
    <scope>NUCLEOTIDE SEQUENCE [LARGE SCALE GENOMIC DNA]</scope>
    <source>
        <strain evidence="7 8">NBRC 102662</strain>
    </source>
</reference>
<proteinExistence type="inferred from homology"/>
<evidence type="ECO:0000313" key="8">
    <source>
        <dbReference type="Proteomes" id="UP000223913"/>
    </source>
</evidence>
<feature type="domain" description="Alanine dehydrogenase/pyridine nucleotide transhydrogenase NAD(H)-binding" evidence="5">
    <location>
        <begin position="184"/>
        <end position="332"/>
    </location>
</feature>
<dbReference type="Pfam" id="PF01262">
    <property type="entry name" value="AlaDh_PNT_C"/>
    <property type="match status" value="1"/>
</dbReference>
<gene>
    <name evidence="7" type="ORF">CRP01_07335</name>
</gene>
<dbReference type="EC" id="1.4.1.1" evidence="2"/>
<evidence type="ECO:0000259" key="6">
    <source>
        <dbReference type="SMART" id="SM01003"/>
    </source>
</evidence>
<dbReference type="Gene3D" id="3.40.50.720">
    <property type="entry name" value="NAD(P)-binding Rossmann-like Domain"/>
    <property type="match status" value="2"/>
</dbReference>
<dbReference type="InterPro" id="IPR008141">
    <property type="entry name" value="Ala_DH"/>
</dbReference>
<dbReference type="PANTHER" id="PTHR42795:SF1">
    <property type="entry name" value="ALANINE DEHYDROGENASE"/>
    <property type="match status" value="1"/>
</dbReference>
<sequence>MSEQEKKIPIPKIFTESKYSTQTEMLPVKHKSSKLFIGIPKELTLQENRVALVPSSVATLIGHGHRVMIETGAGEKSHFSDHDYSEVGAEIAYSQEQVYKAHVILKVAPPTLKEIDLMQPNQILISPLQLPIISAEYILKLRQKRVIALAMEYIKDDESDTFPVVRIMSEMAGLNAMLTAAELLSTTGGGKGVLLGGISGVPSSKVVILGAGIVAEYATRAALGLGAEVRIFDDNIYKLKRIQNQVGRPLYTSAFNPVYLERELVNAEVAIGAIHSEDGRTPVIVSEEMVSKMKSGSVIVDVSIDQGGCFATSRVTTLSKPTFTKHEVIHYCVPNIASKVARTASIAVSNILTPILLKAGSTGSIETLFFSNLGLRHGIYTYKGCLTNEYLGRRFEIKSTDLDLLITSSL</sequence>
<dbReference type="InterPro" id="IPR008143">
    <property type="entry name" value="Ala_DH/PNT_CS2"/>
</dbReference>
<dbReference type="Proteomes" id="UP000223913">
    <property type="component" value="Unassembled WGS sequence"/>
</dbReference>
<organism evidence="7 8">
    <name type="scientific">Flavilitoribacter nigricans (strain ATCC 23147 / DSM 23189 / NBRC 102662 / NCIMB 1420 / SS-2)</name>
    <name type="common">Lewinella nigricans</name>
    <dbReference type="NCBI Taxonomy" id="1122177"/>
    <lineage>
        <taxon>Bacteria</taxon>
        <taxon>Pseudomonadati</taxon>
        <taxon>Bacteroidota</taxon>
        <taxon>Saprospiria</taxon>
        <taxon>Saprospirales</taxon>
        <taxon>Lewinellaceae</taxon>
        <taxon>Flavilitoribacter</taxon>
    </lineage>
</organism>
<dbReference type="PROSITE" id="PS00837">
    <property type="entry name" value="ALADH_PNT_2"/>
    <property type="match status" value="1"/>
</dbReference>
<dbReference type="EMBL" id="PDUD01000010">
    <property type="protein sequence ID" value="PHN07432.1"/>
    <property type="molecule type" value="Genomic_DNA"/>
</dbReference>
<dbReference type="SUPFAM" id="SSF52283">
    <property type="entry name" value="Formate/glycerate dehydrogenase catalytic domain-like"/>
    <property type="match status" value="1"/>
</dbReference>
<feature type="domain" description="Alanine dehydrogenase/pyridine nucleotide transhydrogenase N-terminal" evidence="6">
    <location>
        <begin position="38"/>
        <end position="172"/>
    </location>
</feature>
<dbReference type="GO" id="GO:0000286">
    <property type="term" value="F:alanine dehydrogenase activity"/>
    <property type="evidence" value="ECO:0007669"/>
    <property type="project" value="UniProtKB-EC"/>
</dbReference>
<dbReference type="PANTHER" id="PTHR42795">
    <property type="entry name" value="ALANINE DEHYDROGENASE"/>
    <property type="match status" value="1"/>
</dbReference>